<proteinExistence type="predicted"/>
<comment type="caution">
    <text evidence="6">The sequence shown here is derived from an EMBL/GenBank/DDBJ whole genome shotgun (WGS) entry which is preliminary data.</text>
</comment>
<keyword evidence="3 4" id="KW-0472">Membrane</keyword>
<feature type="transmembrane region" description="Helical" evidence="4">
    <location>
        <begin position="250"/>
        <end position="272"/>
    </location>
</feature>
<dbReference type="PANTHER" id="PTHR23520:SF5">
    <property type="entry name" value="TRANSPORTER, PUTATIVE (AFU_ORTHOLOGUE AFUA_3G04000)-RELATED"/>
    <property type="match status" value="1"/>
</dbReference>
<evidence type="ECO:0000256" key="2">
    <source>
        <dbReference type="ARBA" id="ARBA00022989"/>
    </source>
</evidence>
<sequence>MHSKSEPGMLSDLWSDSILRSLNYDARLLFLTRFTRLFAYGALSVVLVFYLTSIGLSESRIGMLLTLTLLGDTVVSLILTTQADRIGRRRMLIIGSVLMAGAGLAFACTNNFLFLVIAGTVGVVSPSGNEVGPFLSIEQAALAHVVSSSTRTMAFAWYTLTGSFATAIGSLCGGMLPALVSSSGTASIKGYRAVVIAYAALGMVLTLVFARLSSATEVGASEDRSSSLAAKKTLLGIGHSREIVFKLSGLFALDSFGGGFVVQSFAAYWFYLRFGVKPATLGAIFFGANMFAGISALLASRLASRFGLVRTMVFTHLPSNILLILLPLMPSLQLAIGVLLLRFSISQMDVPTRQSYTMAVVHPEERSAAAGITGVARTIGASIPPMFVGLMFANPRLINVPFFIAGTLKIAYDLLLYRQFVAIKPPEEALR</sequence>
<evidence type="ECO:0000256" key="3">
    <source>
        <dbReference type="ARBA" id="ARBA00023136"/>
    </source>
</evidence>
<dbReference type="SUPFAM" id="SSF103473">
    <property type="entry name" value="MFS general substrate transporter"/>
    <property type="match status" value="1"/>
</dbReference>
<name>A0A4Q7YWK3_9BACT</name>
<feature type="transmembrane region" description="Helical" evidence="4">
    <location>
        <begin position="155"/>
        <end position="179"/>
    </location>
</feature>
<dbReference type="PANTHER" id="PTHR23520">
    <property type="entry name" value="TRANSPORTER, PUTATIVE (AFU_ORTHOLOGUE AFUA_3G04000)-RELATED"/>
    <property type="match status" value="1"/>
</dbReference>
<feature type="transmembrane region" description="Helical" evidence="4">
    <location>
        <begin position="61"/>
        <end position="80"/>
    </location>
</feature>
<dbReference type="Pfam" id="PF07690">
    <property type="entry name" value="MFS_1"/>
    <property type="match status" value="1"/>
</dbReference>
<dbReference type="RefSeq" id="WP_207231740.1">
    <property type="nucleotide sequence ID" value="NZ_SHKW01000001.1"/>
</dbReference>
<feature type="transmembrane region" description="Helical" evidence="4">
    <location>
        <begin position="320"/>
        <end position="343"/>
    </location>
</feature>
<dbReference type="InterPro" id="IPR011701">
    <property type="entry name" value="MFS"/>
</dbReference>
<evidence type="ECO:0000256" key="4">
    <source>
        <dbReference type="SAM" id="Phobius"/>
    </source>
</evidence>
<dbReference type="InterPro" id="IPR036259">
    <property type="entry name" value="MFS_trans_sf"/>
</dbReference>
<evidence type="ECO:0000256" key="1">
    <source>
        <dbReference type="ARBA" id="ARBA00022692"/>
    </source>
</evidence>
<gene>
    <name evidence="6" type="ORF">BDD14_3006</name>
</gene>
<reference evidence="6 7" key="1">
    <citation type="submission" date="2019-02" db="EMBL/GenBank/DDBJ databases">
        <title>Genomic Encyclopedia of Archaeal and Bacterial Type Strains, Phase II (KMG-II): from individual species to whole genera.</title>
        <authorList>
            <person name="Goeker M."/>
        </authorList>
    </citation>
    <scope>NUCLEOTIDE SEQUENCE [LARGE SCALE GENOMIC DNA]</scope>
    <source>
        <strain evidence="6 7">DSM 18101</strain>
    </source>
</reference>
<keyword evidence="1 4" id="KW-0812">Transmembrane</keyword>
<dbReference type="AlphaFoldDB" id="A0A4Q7YWK3"/>
<dbReference type="GO" id="GO:0022857">
    <property type="term" value="F:transmembrane transporter activity"/>
    <property type="evidence" value="ECO:0007669"/>
    <property type="project" value="InterPro"/>
</dbReference>
<dbReference type="InterPro" id="IPR020846">
    <property type="entry name" value="MFS_dom"/>
</dbReference>
<feature type="domain" description="Major facilitator superfamily (MFS) profile" evidence="5">
    <location>
        <begin position="25"/>
        <end position="424"/>
    </location>
</feature>
<dbReference type="EMBL" id="SHKW01000001">
    <property type="protein sequence ID" value="RZU41483.1"/>
    <property type="molecule type" value="Genomic_DNA"/>
</dbReference>
<evidence type="ECO:0000259" key="5">
    <source>
        <dbReference type="PROSITE" id="PS50850"/>
    </source>
</evidence>
<keyword evidence="7" id="KW-1185">Reference proteome</keyword>
<dbReference type="Gene3D" id="1.20.1250.20">
    <property type="entry name" value="MFS general substrate transporter like domains"/>
    <property type="match status" value="1"/>
</dbReference>
<feature type="transmembrane region" description="Helical" evidence="4">
    <location>
        <begin position="37"/>
        <end position="55"/>
    </location>
</feature>
<dbReference type="Proteomes" id="UP000292958">
    <property type="component" value="Unassembled WGS sequence"/>
</dbReference>
<feature type="transmembrane region" description="Helical" evidence="4">
    <location>
        <begin position="279"/>
        <end position="300"/>
    </location>
</feature>
<feature type="transmembrane region" description="Helical" evidence="4">
    <location>
        <begin position="191"/>
        <end position="212"/>
    </location>
</feature>
<organism evidence="6 7">
    <name type="scientific">Edaphobacter modestus</name>
    <dbReference type="NCBI Taxonomy" id="388466"/>
    <lineage>
        <taxon>Bacteria</taxon>
        <taxon>Pseudomonadati</taxon>
        <taxon>Acidobacteriota</taxon>
        <taxon>Terriglobia</taxon>
        <taxon>Terriglobales</taxon>
        <taxon>Acidobacteriaceae</taxon>
        <taxon>Edaphobacter</taxon>
    </lineage>
</organism>
<dbReference type="PROSITE" id="PS50850">
    <property type="entry name" value="MFS"/>
    <property type="match status" value="1"/>
</dbReference>
<accession>A0A4Q7YWK3</accession>
<evidence type="ECO:0000313" key="6">
    <source>
        <dbReference type="EMBL" id="RZU41483.1"/>
    </source>
</evidence>
<keyword evidence="2 4" id="KW-1133">Transmembrane helix</keyword>
<evidence type="ECO:0000313" key="7">
    <source>
        <dbReference type="Proteomes" id="UP000292958"/>
    </source>
</evidence>
<protein>
    <submittedName>
        <fullName evidence="6">Putative MFS family arabinose efflux permease</fullName>
    </submittedName>
</protein>
<feature type="transmembrane region" description="Helical" evidence="4">
    <location>
        <begin position="92"/>
        <end position="117"/>
    </location>
</feature>